<feature type="region of interest" description="Disordered" evidence="1">
    <location>
        <begin position="1"/>
        <end position="120"/>
    </location>
</feature>
<evidence type="ECO:0000313" key="3">
    <source>
        <dbReference type="Proteomes" id="UP001499947"/>
    </source>
</evidence>
<evidence type="ECO:0000256" key="1">
    <source>
        <dbReference type="SAM" id="MobiDB-lite"/>
    </source>
</evidence>
<proteinExistence type="predicted"/>
<gene>
    <name evidence="2" type="ORF">GCM10009680_69530</name>
</gene>
<dbReference type="EMBL" id="BAAALR010000084">
    <property type="protein sequence ID" value="GAA1718227.1"/>
    <property type="molecule type" value="Genomic_DNA"/>
</dbReference>
<evidence type="ECO:0000313" key="2">
    <source>
        <dbReference type="EMBL" id="GAA1718227.1"/>
    </source>
</evidence>
<reference evidence="2 3" key="1">
    <citation type="journal article" date="2019" name="Int. J. Syst. Evol. Microbiol.">
        <title>The Global Catalogue of Microorganisms (GCM) 10K type strain sequencing project: providing services to taxonomists for standard genome sequencing and annotation.</title>
        <authorList>
            <consortium name="The Broad Institute Genomics Platform"/>
            <consortium name="The Broad Institute Genome Sequencing Center for Infectious Disease"/>
            <person name="Wu L."/>
            <person name="Ma J."/>
        </authorList>
    </citation>
    <scope>NUCLEOTIDE SEQUENCE [LARGE SCALE GENOMIC DNA]</scope>
    <source>
        <strain evidence="2 3">JCM 13244</strain>
    </source>
</reference>
<accession>A0ABN2J5Q5</accession>
<organism evidence="2 3">
    <name type="scientific">Streptomyces yatensis</name>
    <dbReference type="NCBI Taxonomy" id="155177"/>
    <lineage>
        <taxon>Bacteria</taxon>
        <taxon>Bacillati</taxon>
        <taxon>Actinomycetota</taxon>
        <taxon>Actinomycetes</taxon>
        <taxon>Kitasatosporales</taxon>
        <taxon>Streptomycetaceae</taxon>
        <taxon>Streptomyces</taxon>
        <taxon>Streptomyces violaceusniger group</taxon>
    </lineage>
</organism>
<keyword evidence="3" id="KW-1185">Reference proteome</keyword>
<feature type="compositionally biased region" description="Basic and acidic residues" evidence="1">
    <location>
        <begin position="94"/>
        <end position="103"/>
    </location>
</feature>
<comment type="caution">
    <text evidence="2">The sequence shown here is derived from an EMBL/GenBank/DDBJ whole genome shotgun (WGS) entry which is preliminary data.</text>
</comment>
<name>A0ABN2J5Q5_9ACTN</name>
<sequence length="179" mass="18782">MLEPQRVHVGRVHVQPVAARDLCDGVGRAEGPAQPRDEGLQGVAGPGGKVLGPDRVDQDALLDRAPTGERQPYDQTPRPGTGDGQGRVTARHPKGAEQRDAKRTPVHPPIFAHAPSGPRIRAVPASGRRLDQAGAAPDGRVGAMCPRVNAMCAPCERPASVFPCLKTTGFGRGVLSCMT</sequence>
<protein>
    <submittedName>
        <fullName evidence="2">Uncharacterized protein</fullName>
    </submittedName>
</protein>
<dbReference type="Proteomes" id="UP001499947">
    <property type="component" value="Unassembled WGS sequence"/>
</dbReference>
<feature type="compositionally biased region" description="Basic and acidic residues" evidence="1">
    <location>
        <begin position="52"/>
        <end position="62"/>
    </location>
</feature>